<evidence type="ECO:0000313" key="2">
    <source>
        <dbReference type="Proteomes" id="UP000184485"/>
    </source>
</evidence>
<dbReference type="STRING" id="1122133.SAMN02745157_1472"/>
<dbReference type="AlphaFoldDB" id="A0A1M4YB48"/>
<dbReference type="RefSeq" id="WP_084526922.1">
    <property type="nucleotide sequence ID" value="NZ_FQUP01000001.1"/>
</dbReference>
<dbReference type="Proteomes" id="UP000184485">
    <property type="component" value="Unassembled WGS sequence"/>
</dbReference>
<sequence>MTEISLDLRQQMNAEQAGAVPITLLTFEHDALPAPIRISSDRTGRVSDSPLVYGTVSRGETYLWVPLSAILPDENDQAPPELRISIATIDRSIFPVIRSSSEPATVTMELVYDGDLDTVQVSIGNLKTQAAPYDEGQVSIVMGQDDFALVNFPRGRMNPIVAPGLHR</sequence>
<gene>
    <name evidence="1" type="ORF">SAMN02745157_1472</name>
</gene>
<organism evidence="1 2">
    <name type="scientific">Kaistia soli DSM 19436</name>
    <dbReference type="NCBI Taxonomy" id="1122133"/>
    <lineage>
        <taxon>Bacteria</taxon>
        <taxon>Pseudomonadati</taxon>
        <taxon>Pseudomonadota</taxon>
        <taxon>Alphaproteobacteria</taxon>
        <taxon>Hyphomicrobiales</taxon>
        <taxon>Kaistiaceae</taxon>
        <taxon>Kaistia</taxon>
    </lineage>
</organism>
<proteinExistence type="predicted"/>
<dbReference type="OrthoDB" id="7691601at2"/>
<protein>
    <submittedName>
        <fullName evidence="1">Uncharacterized protein</fullName>
    </submittedName>
</protein>
<dbReference type="EMBL" id="FQUP01000001">
    <property type="protein sequence ID" value="SHF02889.1"/>
    <property type="molecule type" value="Genomic_DNA"/>
</dbReference>
<keyword evidence="2" id="KW-1185">Reference proteome</keyword>
<reference evidence="1 2" key="1">
    <citation type="submission" date="2016-11" db="EMBL/GenBank/DDBJ databases">
        <authorList>
            <person name="Jaros S."/>
            <person name="Januszkiewicz K."/>
            <person name="Wedrychowicz H."/>
        </authorList>
    </citation>
    <scope>NUCLEOTIDE SEQUENCE [LARGE SCALE GENOMIC DNA]</scope>
    <source>
        <strain evidence="1 2">DSM 19436</strain>
    </source>
</reference>
<evidence type="ECO:0000313" key="1">
    <source>
        <dbReference type="EMBL" id="SHF02889.1"/>
    </source>
</evidence>
<name>A0A1M4YB48_9HYPH</name>
<accession>A0A1M4YB48</accession>